<protein>
    <recommendedName>
        <fullName evidence="1">Transposase IS4 N-terminal domain-containing protein</fullName>
    </recommendedName>
</protein>
<dbReference type="Pfam" id="PF13006">
    <property type="entry name" value="Nterm_IS4"/>
    <property type="match status" value="1"/>
</dbReference>
<sequence>MGSTMVYCVMALAMFSSGSYEEVMRSLLAGMEWITGRFREWTMPTKASISKARTRLGSTVMIDLFDTGAKPVAAAGGPGFYRQWRLVSIDGTVPDIPDTADNERT</sequence>
<dbReference type="AlphaFoldDB" id="M7NN70"/>
<dbReference type="InterPro" id="IPR024473">
    <property type="entry name" value="Transposases_IS4_N"/>
</dbReference>
<feature type="domain" description="Transposase IS4 N-terminal" evidence="1">
    <location>
        <begin position="4"/>
        <end position="66"/>
    </location>
</feature>
<evidence type="ECO:0000313" key="3">
    <source>
        <dbReference type="Proteomes" id="UP000012015"/>
    </source>
</evidence>
<reference evidence="2 3" key="1">
    <citation type="journal article" date="2013" name="Genome Announc.">
        <title>Draft Genome Sequence of Arthrobacter gangotriensis Strain Lz1yT, Isolated from a Penguin Rookery Soil Sample Collected in Antarctica, near the Indian Station Dakshin Gangotri.</title>
        <authorList>
            <person name="Shivaji S."/>
            <person name="Ara S."/>
            <person name="Bandi S."/>
            <person name="Singh A."/>
            <person name="Kumar Pinnaka A."/>
        </authorList>
    </citation>
    <scope>NUCLEOTIDE SEQUENCE [LARGE SCALE GENOMIC DNA]</scope>
    <source>
        <strain evidence="2 3">Lz1y</strain>
    </source>
</reference>
<gene>
    <name evidence="2" type="ORF">ADIAG_01087</name>
</gene>
<dbReference type="STRING" id="1276920.ADIAG_01087"/>
<dbReference type="EMBL" id="AOCK01000002">
    <property type="protein sequence ID" value="EMQ99978.1"/>
    <property type="molecule type" value="Genomic_DNA"/>
</dbReference>
<evidence type="ECO:0000313" key="2">
    <source>
        <dbReference type="EMBL" id="EMQ99978.1"/>
    </source>
</evidence>
<accession>M7NN70</accession>
<organism evidence="2 3">
    <name type="scientific">Paeniglutamicibacter gangotriensis Lz1y</name>
    <dbReference type="NCBI Taxonomy" id="1276920"/>
    <lineage>
        <taxon>Bacteria</taxon>
        <taxon>Bacillati</taxon>
        <taxon>Actinomycetota</taxon>
        <taxon>Actinomycetes</taxon>
        <taxon>Micrococcales</taxon>
        <taxon>Micrococcaceae</taxon>
        <taxon>Paeniglutamicibacter</taxon>
    </lineage>
</organism>
<name>M7NN70_9MICC</name>
<evidence type="ECO:0000259" key="1">
    <source>
        <dbReference type="Pfam" id="PF13006"/>
    </source>
</evidence>
<proteinExistence type="predicted"/>
<dbReference type="Proteomes" id="UP000012015">
    <property type="component" value="Unassembled WGS sequence"/>
</dbReference>
<comment type="caution">
    <text evidence="2">The sequence shown here is derived from an EMBL/GenBank/DDBJ whole genome shotgun (WGS) entry which is preliminary data.</text>
</comment>
<dbReference type="eggNOG" id="COG3385">
    <property type="taxonomic scope" value="Bacteria"/>
</dbReference>
<dbReference type="PATRIC" id="fig|1276920.7.peg.1086"/>
<keyword evidence="3" id="KW-1185">Reference proteome</keyword>